<dbReference type="EMBL" id="NAJO01000027">
    <property type="protein sequence ID" value="OQO02668.1"/>
    <property type="molecule type" value="Genomic_DNA"/>
</dbReference>
<evidence type="ECO:0000313" key="4">
    <source>
        <dbReference type="Proteomes" id="UP000192596"/>
    </source>
</evidence>
<evidence type="ECO:0000256" key="1">
    <source>
        <dbReference type="SAM" id="MobiDB-lite"/>
    </source>
</evidence>
<dbReference type="Pfam" id="PF20253">
    <property type="entry name" value="DUF6604"/>
    <property type="match status" value="2"/>
</dbReference>
<evidence type="ECO:0000259" key="2">
    <source>
        <dbReference type="Pfam" id="PF20253"/>
    </source>
</evidence>
<dbReference type="PANTHER" id="PTHR38795">
    <property type="entry name" value="DUF6604 DOMAIN-CONTAINING PROTEIN"/>
    <property type="match status" value="1"/>
</dbReference>
<feature type="domain" description="DUF6604" evidence="2">
    <location>
        <begin position="459"/>
        <end position="544"/>
    </location>
</feature>
<feature type="compositionally biased region" description="Basic residues" evidence="1">
    <location>
        <begin position="586"/>
        <end position="598"/>
    </location>
</feature>
<comment type="caution">
    <text evidence="3">The sequence shown here is derived from an EMBL/GenBank/DDBJ whole genome shotgun (WGS) entry which is preliminary data.</text>
</comment>
<feature type="region of interest" description="Disordered" evidence="1">
    <location>
        <begin position="652"/>
        <end position="693"/>
    </location>
</feature>
<accession>A0A1V8SUJ2</accession>
<dbReference type="PANTHER" id="PTHR38795:SF1">
    <property type="entry name" value="DUF6604 DOMAIN-CONTAINING PROTEIN"/>
    <property type="match status" value="1"/>
</dbReference>
<keyword evidence="4" id="KW-1185">Reference proteome</keyword>
<gene>
    <name evidence="3" type="ORF">B0A48_12197</name>
</gene>
<dbReference type="InterPro" id="IPR046539">
    <property type="entry name" value="DUF6604"/>
</dbReference>
<protein>
    <recommendedName>
        <fullName evidence="2">DUF6604 domain-containing protein</fullName>
    </recommendedName>
</protein>
<dbReference type="InParanoid" id="A0A1V8SUJ2"/>
<dbReference type="AlphaFoldDB" id="A0A1V8SUJ2"/>
<reference evidence="4" key="1">
    <citation type="submission" date="2017-03" db="EMBL/GenBank/DDBJ databases">
        <title>Genomes of endolithic fungi from Antarctica.</title>
        <authorList>
            <person name="Coleine C."/>
            <person name="Masonjones S."/>
            <person name="Stajich J.E."/>
        </authorList>
    </citation>
    <scope>NUCLEOTIDE SEQUENCE [LARGE SCALE GENOMIC DNA]</scope>
    <source>
        <strain evidence="4">CCFEE 5527</strain>
    </source>
</reference>
<feature type="domain" description="DUF6604" evidence="2">
    <location>
        <begin position="55"/>
        <end position="176"/>
    </location>
</feature>
<feature type="compositionally biased region" description="Polar residues" evidence="1">
    <location>
        <begin position="539"/>
        <end position="564"/>
    </location>
</feature>
<feature type="region of interest" description="Disordered" evidence="1">
    <location>
        <begin position="150"/>
        <end position="194"/>
    </location>
</feature>
<proteinExistence type="predicted"/>
<feature type="compositionally biased region" description="Low complexity" evidence="1">
    <location>
        <begin position="169"/>
        <end position="183"/>
    </location>
</feature>
<organism evidence="3 4">
    <name type="scientific">Cryoendolithus antarcticus</name>
    <dbReference type="NCBI Taxonomy" id="1507870"/>
    <lineage>
        <taxon>Eukaryota</taxon>
        <taxon>Fungi</taxon>
        <taxon>Dikarya</taxon>
        <taxon>Ascomycota</taxon>
        <taxon>Pezizomycotina</taxon>
        <taxon>Dothideomycetes</taxon>
        <taxon>Dothideomycetidae</taxon>
        <taxon>Cladosporiales</taxon>
        <taxon>Cladosporiaceae</taxon>
        <taxon>Cryoendolithus</taxon>
    </lineage>
</organism>
<sequence length="693" mass="76431">MSSWETEVAAKTKVYKEHQSRFCTLLLMSAQLVDRGATAGITVEDANKRDCMKYLARLIADSPSNIELPAELFRVLRSTIEKRRAACDWFLARAPEDEVTRNHLDFIGVLEGIEQRLIAKSRFDATRALALSTSASVQAQMTDMNHYKILGVPEPSTPSEEASSEFELESSSPPESLSSGIQRSKSRSSVKTRQTTLFGDRTGISESDFARIHEEWVITGVGVPFRRPDASKRLLPSYWELSSKSESEAPPVWPRSTLLVPRTGWQVPVYASAEWMPPNATDFMAAMYVADKLDAEEILQDASDSEGEKMHSASYECMDLYNSRKYKRYRAARRIVEGLDDDSTTSSYEGSAASSHHGFQVPDHLRLRDFAHTYSPPSMHWPDDFSETDEELKDEELDFEATWKKWDPEDNEAGSVDEHGGVETDRGRSLVLGVAAFLLQAAQRVDFAATKDLTFGDACTPKQMKALALLVADAASPFPVPIGLLRALSDTIAMRRSVYQRHSATFASEESKARHLRFIVSLEKVQHILESKAMPASNLAPSLSHPQGALSGSSPGFKNRSVASHNGRGLMPVPGTREGTDTSSRRSSKPLRKSRTKTPSKLSFAALLEIGQRVNMSTRASSATLVAQPALGALAIAEDWQGPIDWGAGREELLQPSTPQRTSASGTDGWPSPDHPFYFDPCPRVPGSVFPSV</sequence>
<dbReference type="Proteomes" id="UP000192596">
    <property type="component" value="Unassembled WGS sequence"/>
</dbReference>
<evidence type="ECO:0000313" key="3">
    <source>
        <dbReference type="EMBL" id="OQO02668.1"/>
    </source>
</evidence>
<name>A0A1V8SUJ2_9PEZI</name>
<feature type="region of interest" description="Disordered" evidence="1">
    <location>
        <begin position="539"/>
        <end position="599"/>
    </location>
</feature>
<feature type="compositionally biased region" description="Polar residues" evidence="1">
    <location>
        <begin position="655"/>
        <end position="666"/>
    </location>
</feature>